<dbReference type="EMBL" id="PYAL01000005">
    <property type="protein sequence ID" value="RXN86953.1"/>
    <property type="molecule type" value="Genomic_DNA"/>
</dbReference>
<dbReference type="InterPro" id="IPR018168">
    <property type="entry name" value="Ubi_Hdrlase_CS"/>
</dbReference>
<dbReference type="NCBIfam" id="TIGR01988">
    <property type="entry name" value="Ubi-OHases"/>
    <property type="match status" value="1"/>
</dbReference>
<evidence type="ECO:0000256" key="6">
    <source>
        <dbReference type="ARBA" id="ARBA00023002"/>
    </source>
</evidence>
<keyword evidence="5" id="KW-0274">FAD</keyword>
<evidence type="ECO:0000256" key="7">
    <source>
        <dbReference type="ARBA" id="ARBA00023033"/>
    </source>
</evidence>
<comment type="similarity">
    <text evidence="3">Belongs to the UbiH/COQ6 family.</text>
</comment>
<evidence type="ECO:0000313" key="10">
    <source>
        <dbReference type="Proteomes" id="UP000290849"/>
    </source>
</evidence>
<dbReference type="NCBIfam" id="NF005790">
    <property type="entry name" value="PRK07608.1-5"/>
    <property type="match status" value="1"/>
</dbReference>
<dbReference type="AlphaFoldDB" id="A0A4Q1HK33"/>
<dbReference type="PANTHER" id="PTHR43876">
    <property type="entry name" value="UBIQUINONE BIOSYNTHESIS MONOOXYGENASE COQ6, MITOCHONDRIAL"/>
    <property type="match status" value="1"/>
</dbReference>
<feature type="domain" description="FAD-binding" evidence="8">
    <location>
        <begin position="4"/>
        <end position="337"/>
    </location>
</feature>
<dbReference type="PANTHER" id="PTHR43876:SF7">
    <property type="entry name" value="UBIQUINONE BIOSYNTHESIS MONOOXYGENASE COQ6, MITOCHONDRIAL"/>
    <property type="match status" value="1"/>
</dbReference>
<dbReference type="InterPro" id="IPR002938">
    <property type="entry name" value="FAD-bd"/>
</dbReference>
<gene>
    <name evidence="9" type="ORF">C7R54_18850</name>
</gene>
<dbReference type="Proteomes" id="UP000290849">
    <property type="component" value="Unassembled WGS sequence"/>
</dbReference>
<dbReference type="InterPro" id="IPR051205">
    <property type="entry name" value="UbiH/COQ6_monooxygenase"/>
</dbReference>
<evidence type="ECO:0000259" key="8">
    <source>
        <dbReference type="Pfam" id="PF01494"/>
    </source>
</evidence>
<evidence type="ECO:0000313" key="9">
    <source>
        <dbReference type="EMBL" id="RXN86953.1"/>
    </source>
</evidence>
<keyword evidence="9" id="KW-0830">Ubiquinone</keyword>
<comment type="caution">
    <text evidence="9">The sequence shown here is derived from an EMBL/GenBank/DDBJ whole genome shotgun (WGS) entry which is preliminary data.</text>
</comment>
<dbReference type="GO" id="GO:0016705">
    <property type="term" value="F:oxidoreductase activity, acting on paired donors, with incorporation or reduction of molecular oxygen"/>
    <property type="evidence" value="ECO:0007669"/>
    <property type="project" value="InterPro"/>
</dbReference>
<keyword evidence="7" id="KW-0503">Monooxygenase</keyword>
<dbReference type="SUPFAM" id="SSF51905">
    <property type="entry name" value="FAD/NAD(P)-binding domain"/>
    <property type="match status" value="1"/>
</dbReference>
<dbReference type="RefSeq" id="WP_129151957.1">
    <property type="nucleotide sequence ID" value="NZ_JBHSDO010000012.1"/>
</dbReference>
<evidence type="ECO:0000256" key="3">
    <source>
        <dbReference type="ARBA" id="ARBA00005349"/>
    </source>
</evidence>
<organism evidence="9 10">
    <name type="scientific">Achromobacter aloeverae</name>
    <dbReference type="NCBI Taxonomy" id="1750518"/>
    <lineage>
        <taxon>Bacteria</taxon>
        <taxon>Pseudomonadati</taxon>
        <taxon>Pseudomonadota</taxon>
        <taxon>Betaproteobacteria</taxon>
        <taxon>Burkholderiales</taxon>
        <taxon>Alcaligenaceae</taxon>
        <taxon>Achromobacter</taxon>
    </lineage>
</organism>
<comment type="pathway">
    <text evidence="2">Cofactor biosynthesis; ubiquinone biosynthesis.</text>
</comment>
<comment type="cofactor">
    <cofactor evidence="1">
        <name>FAD</name>
        <dbReference type="ChEBI" id="CHEBI:57692"/>
    </cofactor>
</comment>
<keyword evidence="10" id="KW-1185">Reference proteome</keyword>
<dbReference type="OrthoDB" id="9769565at2"/>
<accession>A0A4Q1HK33</accession>
<dbReference type="UniPathway" id="UPA00232"/>
<dbReference type="InterPro" id="IPR010971">
    <property type="entry name" value="UbiH/COQ6"/>
</dbReference>
<reference evidence="9 10" key="1">
    <citation type="journal article" date="2017" name="Int. J. Syst. Evol. Microbiol.">
        <title>Achromobacter aloeverae sp. nov., isolated from the root of Aloe vera (L.) Burm.f.</title>
        <authorList>
            <person name="Kuncharoen N."/>
            <person name="Muramatsu Y."/>
            <person name="Shibata C."/>
            <person name="Kamakura Y."/>
            <person name="Nakagawa Y."/>
            <person name="Tanasupawat S."/>
        </authorList>
    </citation>
    <scope>NUCLEOTIDE SEQUENCE [LARGE SCALE GENOMIC DNA]</scope>
    <source>
        <strain evidence="9 10">AVA-1</strain>
    </source>
</reference>
<protein>
    <submittedName>
        <fullName evidence="9">Ubiquinone biosynthesis protein UbiH</fullName>
    </submittedName>
</protein>
<evidence type="ECO:0000256" key="4">
    <source>
        <dbReference type="ARBA" id="ARBA00022630"/>
    </source>
</evidence>
<evidence type="ECO:0000256" key="5">
    <source>
        <dbReference type="ARBA" id="ARBA00022827"/>
    </source>
</evidence>
<evidence type="ECO:0000256" key="2">
    <source>
        <dbReference type="ARBA" id="ARBA00004749"/>
    </source>
</evidence>
<dbReference type="GO" id="GO:0006744">
    <property type="term" value="P:ubiquinone biosynthetic process"/>
    <property type="evidence" value="ECO:0007669"/>
    <property type="project" value="UniProtKB-UniPathway"/>
</dbReference>
<sequence length="389" mass="41571">MTKEILVCGAGIVGLATALALARRKQPVAILAPAAAPLPAAGDPYFPRVYAISPASQRFLAELGIWDALPADRIMPVDAMEIHGDADGSVTLDAWQAAVPRLAWIAESSEIERVLMQAVRWSGISWVQDRCVGYQGGAVLTEQGGQLRASLAIGADGARSPLREAAGLQQQSRPYDDIALVTHLDAEIPHQGAALQWFREDGVLALLPLPDSARGPQVSLVWSLRSDAARAIQALPPAEQAVRLEADLALATAGRLGRLTVNAPIHGFPLFLEQSQMIAPGVALVGDAAHRVHPLAGQGLNLGLGDAQALAQAVADRESFREAGDIRVLRRYRRARAEPLLAMRLATDGLHRLFGSHATPLAWLRNAGMSWVDRTPMLKRRLIAQASGL</sequence>
<dbReference type="GO" id="GO:0004497">
    <property type="term" value="F:monooxygenase activity"/>
    <property type="evidence" value="ECO:0007669"/>
    <property type="project" value="UniProtKB-KW"/>
</dbReference>
<proteinExistence type="inferred from homology"/>
<dbReference type="PRINTS" id="PR00420">
    <property type="entry name" value="RNGMNOXGNASE"/>
</dbReference>
<dbReference type="PROSITE" id="PS01304">
    <property type="entry name" value="UBIH"/>
    <property type="match status" value="1"/>
</dbReference>
<dbReference type="GO" id="GO:0071949">
    <property type="term" value="F:FAD binding"/>
    <property type="evidence" value="ECO:0007669"/>
    <property type="project" value="InterPro"/>
</dbReference>
<evidence type="ECO:0000256" key="1">
    <source>
        <dbReference type="ARBA" id="ARBA00001974"/>
    </source>
</evidence>
<name>A0A4Q1HK33_9BURK</name>
<keyword evidence="6" id="KW-0560">Oxidoreductase</keyword>
<dbReference type="Gene3D" id="3.50.50.60">
    <property type="entry name" value="FAD/NAD(P)-binding domain"/>
    <property type="match status" value="2"/>
</dbReference>
<dbReference type="InterPro" id="IPR036188">
    <property type="entry name" value="FAD/NAD-bd_sf"/>
</dbReference>
<dbReference type="Pfam" id="PF01494">
    <property type="entry name" value="FAD_binding_3"/>
    <property type="match status" value="1"/>
</dbReference>
<keyword evidence="4" id="KW-0285">Flavoprotein</keyword>